<evidence type="ECO:0000313" key="2">
    <source>
        <dbReference type="Proteomes" id="UP000247755"/>
    </source>
</evidence>
<dbReference type="AlphaFoldDB" id="A0A318IZP1"/>
<evidence type="ECO:0000313" key="1">
    <source>
        <dbReference type="EMBL" id="PXX40393.1"/>
    </source>
</evidence>
<sequence>MLYDDGQGVVHRSVGSVICNTSTLISFGRAAHFCELLFNGPADSDFGLFSGAAMFVAPPTSLASTVYWTT</sequence>
<dbReference type="RefSeq" id="WP_177318336.1">
    <property type="nucleotide sequence ID" value="NZ_QJJY01000001.1"/>
</dbReference>
<dbReference type="Proteomes" id="UP000247755">
    <property type="component" value="Unassembled WGS sequence"/>
</dbReference>
<accession>A0A318IZP1</accession>
<name>A0A318IZP1_BURPY</name>
<protein>
    <submittedName>
        <fullName evidence="1">Uncharacterized protein</fullName>
    </submittedName>
</protein>
<comment type="caution">
    <text evidence="1">The sequence shown here is derived from an EMBL/GenBank/DDBJ whole genome shotgun (WGS) entry which is preliminary data.</text>
</comment>
<proteinExistence type="predicted"/>
<dbReference type="EMBL" id="QJJY01000001">
    <property type="protein sequence ID" value="PXX40393.1"/>
    <property type="molecule type" value="Genomic_DNA"/>
</dbReference>
<organism evidence="1 2">
    <name type="scientific">Burkholderia pyrrocinia</name>
    <name type="common">Pseudomonas pyrrocinia</name>
    <dbReference type="NCBI Taxonomy" id="60550"/>
    <lineage>
        <taxon>Bacteria</taxon>
        <taxon>Pseudomonadati</taxon>
        <taxon>Pseudomonadota</taxon>
        <taxon>Betaproteobacteria</taxon>
        <taxon>Burkholderiales</taxon>
        <taxon>Burkholderiaceae</taxon>
        <taxon>Burkholderia</taxon>
        <taxon>Burkholderia cepacia complex</taxon>
    </lineage>
</organism>
<gene>
    <name evidence="1" type="ORF">NA66_10013</name>
</gene>
<reference evidence="1 2" key="1">
    <citation type="submission" date="2018-05" db="EMBL/GenBank/DDBJ databases">
        <title>Comparative genomics of bacterial root endophytes of switchgrass collected from native prairies over two seasons.</title>
        <authorList>
            <person name="Tang Y."/>
        </authorList>
    </citation>
    <scope>NUCLEOTIDE SEQUENCE [LARGE SCALE GENOMIC DNA]</scope>
    <source>
        <strain evidence="1 2">NFIX32</strain>
    </source>
</reference>